<organism evidence="6 7">
    <name type="scientific">Phytophthora cactorum</name>
    <dbReference type="NCBI Taxonomy" id="29920"/>
    <lineage>
        <taxon>Eukaryota</taxon>
        <taxon>Sar</taxon>
        <taxon>Stramenopiles</taxon>
        <taxon>Oomycota</taxon>
        <taxon>Peronosporomycetes</taxon>
        <taxon>Peronosporales</taxon>
        <taxon>Peronosporaceae</taxon>
        <taxon>Phytophthora</taxon>
    </lineage>
</organism>
<dbReference type="AlphaFoldDB" id="A0A8T1UHH3"/>
<name>A0A8T1UHH3_9STRA</name>
<sequence length="151" mass="17065">MLACINSINLKIIRTNRVVKITQYFSSLATSTDTVQAIRAYFILLLALATLPNSSNAATANRQTPQDLIQLIDATNMDLKSGRLLRTEATNNQVTDPVDEERAAVSELIKKFRTGVSKWITDKTLGTRLKFQASKTNLDMQWKNSRKRYRT</sequence>
<accession>A0A8T1UHH3</accession>
<comment type="function">
    <text evidence="5">Effector that suppresses plant defense responses during pathogen infection.</text>
</comment>
<reference evidence="6" key="1">
    <citation type="submission" date="2021-01" db="EMBL/GenBank/DDBJ databases">
        <title>Phytophthora aleatoria, a newly-described species from Pinus radiata is distinct from Phytophthora cactorum isolates based on comparative genomics.</title>
        <authorList>
            <person name="Mcdougal R."/>
            <person name="Panda P."/>
            <person name="Williams N."/>
            <person name="Studholme D.J."/>
        </authorList>
    </citation>
    <scope>NUCLEOTIDE SEQUENCE</scope>
    <source>
        <strain evidence="6">NZFS 3830</strain>
    </source>
</reference>
<protein>
    <recommendedName>
        <fullName evidence="5">RxLR effector protein</fullName>
    </recommendedName>
</protein>
<evidence type="ECO:0000256" key="1">
    <source>
        <dbReference type="ARBA" id="ARBA00004613"/>
    </source>
</evidence>
<evidence type="ECO:0000256" key="3">
    <source>
        <dbReference type="ARBA" id="ARBA00022525"/>
    </source>
</evidence>
<keyword evidence="4" id="KW-0732">Signal</keyword>
<comment type="domain">
    <text evidence="5">The RxLR-dEER motif acts to carry the protein into the host cell cytoplasm through binding to cell surface phosphatidylinositol-3-phosphate.</text>
</comment>
<dbReference type="InterPro" id="IPR031825">
    <property type="entry name" value="RXLR"/>
</dbReference>
<dbReference type="OrthoDB" id="127447at2759"/>
<evidence type="ECO:0000313" key="6">
    <source>
        <dbReference type="EMBL" id="KAG6960029.1"/>
    </source>
</evidence>
<dbReference type="Pfam" id="PF16810">
    <property type="entry name" value="RXLR"/>
    <property type="match status" value="1"/>
</dbReference>
<comment type="caution">
    <text evidence="6">The sequence shown here is derived from an EMBL/GenBank/DDBJ whole genome shotgun (WGS) entry which is preliminary data.</text>
</comment>
<keyword evidence="3 5" id="KW-0964">Secreted</keyword>
<comment type="similarity">
    <text evidence="2 5">Belongs to the RxLR effector family.</text>
</comment>
<evidence type="ECO:0000256" key="5">
    <source>
        <dbReference type="RuleBase" id="RU367124"/>
    </source>
</evidence>
<comment type="subcellular location">
    <subcellularLocation>
        <location evidence="1 5">Secreted</location>
    </subcellularLocation>
</comment>
<dbReference type="Proteomes" id="UP000688947">
    <property type="component" value="Unassembled WGS sequence"/>
</dbReference>
<gene>
    <name evidence="6" type="ORF">JG687_00008449</name>
</gene>
<dbReference type="EMBL" id="JAENGZ010000406">
    <property type="protein sequence ID" value="KAG6960029.1"/>
    <property type="molecule type" value="Genomic_DNA"/>
</dbReference>
<evidence type="ECO:0000313" key="7">
    <source>
        <dbReference type="Proteomes" id="UP000688947"/>
    </source>
</evidence>
<evidence type="ECO:0000256" key="4">
    <source>
        <dbReference type="ARBA" id="ARBA00022729"/>
    </source>
</evidence>
<evidence type="ECO:0000256" key="2">
    <source>
        <dbReference type="ARBA" id="ARBA00010400"/>
    </source>
</evidence>
<proteinExistence type="inferred from homology"/>